<reference evidence="1" key="1">
    <citation type="journal article" date="2015" name="Nature">
        <title>Complex archaea that bridge the gap between prokaryotes and eukaryotes.</title>
        <authorList>
            <person name="Spang A."/>
            <person name="Saw J.H."/>
            <person name="Jorgensen S.L."/>
            <person name="Zaremba-Niedzwiedzka K."/>
            <person name="Martijn J."/>
            <person name="Lind A.E."/>
            <person name="van Eijk R."/>
            <person name="Schleper C."/>
            <person name="Guy L."/>
            <person name="Ettema T.J."/>
        </authorList>
    </citation>
    <scope>NUCLEOTIDE SEQUENCE</scope>
</reference>
<dbReference type="EMBL" id="LAZR01019886">
    <property type="protein sequence ID" value="KKL90890.1"/>
    <property type="molecule type" value="Genomic_DNA"/>
</dbReference>
<gene>
    <name evidence="1" type="ORF">LCGC14_1900140</name>
</gene>
<protein>
    <submittedName>
        <fullName evidence="1">Uncharacterized protein</fullName>
    </submittedName>
</protein>
<comment type="caution">
    <text evidence="1">The sequence shown here is derived from an EMBL/GenBank/DDBJ whole genome shotgun (WGS) entry which is preliminary data.</text>
</comment>
<organism evidence="1">
    <name type="scientific">marine sediment metagenome</name>
    <dbReference type="NCBI Taxonomy" id="412755"/>
    <lineage>
        <taxon>unclassified sequences</taxon>
        <taxon>metagenomes</taxon>
        <taxon>ecological metagenomes</taxon>
    </lineage>
</organism>
<feature type="non-terminal residue" evidence="1">
    <location>
        <position position="91"/>
    </location>
</feature>
<proteinExistence type="predicted"/>
<dbReference type="AlphaFoldDB" id="A0A0F9IAR6"/>
<sequence length="91" mass="11025">MDRILDLKKFNFECVRCGNCCYNILRKIEFGDYGYNFQGNFTYNPQRSLTIPFFEIPELKKNLSNKYNLELQVHPEFVLFMRDFQVGFIYQ</sequence>
<name>A0A0F9IAR6_9ZZZZ</name>
<accession>A0A0F9IAR6</accession>
<evidence type="ECO:0000313" key="1">
    <source>
        <dbReference type="EMBL" id="KKL90890.1"/>
    </source>
</evidence>